<keyword evidence="14" id="KW-1185">Reference proteome</keyword>
<organism evidence="13 14">
    <name type="scientific">Sphingobacterium kitahiroshimense</name>
    <dbReference type="NCBI Taxonomy" id="470446"/>
    <lineage>
        <taxon>Bacteria</taxon>
        <taxon>Pseudomonadati</taxon>
        <taxon>Bacteroidota</taxon>
        <taxon>Sphingobacteriia</taxon>
        <taxon>Sphingobacteriales</taxon>
        <taxon>Sphingobacteriaceae</taxon>
        <taxon>Sphingobacterium</taxon>
    </lineage>
</organism>
<keyword evidence="4" id="KW-0812">Transmembrane</keyword>
<comment type="subcellular location">
    <subcellularLocation>
        <location evidence="1">Cell outer membrane</location>
        <topology evidence="1">Multi-pass membrane protein</topology>
    </subcellularLocation>
</comment>
<evidence type="ECO:0000313" key="13">
    <source>
        <dbReference type="EMBL" id="MEN5376834.1"/>
    </source>
</evidence>
<dbReference type="Pfam" id="PF13715">
    <property type="entry name" value="CarbopepD_reg_2"/>
    <property type="match status" value="1"/>
</dbReference>
<dbReference type="InterPro" id="IPR008969">
    <property type="entry name" value="CarboxyPept-like_regulatory"/>
</dbReference>
<feature type="domain" description="TonB-dependent receptor-like beta-barrel" evidence="11">
    <location>
        <begin position="384"/>
        <end position="692"/>
    </location>
</feature>
<dbReference type="InterPro" id="IPR041700">
    <property type="entry name" value="OMP_b-brl_3"/>
</dbReference>
<feature type="signal peptide" evidence="10">
    <location>
        <begin position="1"/>
        <end position="18"/>
    </location>
</feature>
<dbReference type="Gene3D" id="2.60.40.1120">
    <property type="entry name" value="Carboxypeptidase-like, regulatory domain"/>
    <property type="match status" value="1"/>
</dbReference>
<dbReference type="Pfam" id="PF00593">
    <property type="entry name" value="TonB_dep_Rec_b-barrel"/>
    <property type="match status" value="1"/>
</dbReference>
<dbReference type="InterPro" id="IPR039426">
    <property type="entry name" value="TonB-dep_rcpt-like"/>
</dbReference>
<keyword evidence="2" id="KW-0813">Transport</keyword>
<feature type="chain" id="PRO_5046081724" evidence="10">
    <location>
        <begin position="19"/>
        <end position="890"/>
    </location>
</feature>
<evidence type="ECO:0000256" key="1">
    <source>
        <dbReference type="ARBA" id="ARBA00004571"/>
    </source>
</evidence>
<evidence type="ECO:0000256" key="6">
    <source>
        <dbReference type="ARBA" id="ARBA00023077"/>
    </source>
</evidence>
<dbReference type="InterPro" id="IPR000531">
    <property type="entry name" value="Beta-barrel_TonB"/>
</dbReference>
<name>A0ABV0BQP3_9SPHI</name>
<keyword evidence="5 10" id="KW-0732">Signal</keyword>
<evidence type="ECO:0000313" key="14">
    <source>
        <dbReference type="Proteomes" id="UP001409291"/>
    </source>
</evidence>
<gene>
    <name evidence="13" type="ORF">ABE541_06140</name>
</gene>
<dbReference type="RefSeq" id="WP_132840990.1">
    <property type="nucleotide sequence ID" value="NZ_JBDJLH010000003.1"/>
</dbReference>
<keyword evidence="3" id="KW-1134">Transmembrane beta strand</keyword>
<evidence type="ECO:0000259" key="11">
    <source>
        <dbReference type="Pfam" id="PF00593"/>
    </source>
</evidence>
<evidence type="ECO:0000256" key="8">
    <source>
        <dbReference type="ARBA" id="ARBA00023170"/>
    </source>
</evidence>
<dbReference type="PANTHER" id="PTHR30069">
    <property type="entry name" value="TONB-DEPENDENT OUTER MEMBRANE RECEPTOR"/>
    <property type="match status" value="1"/>
</dbReference>
<evidence type="ECO:0000256" key="10">
    <source>
        <dbReference type="SAM" id="SignalP"/>
    </source>
</evidence>
<evidence type="ECO:0000256" key="2">
    <source>
        <dbReference type="ARBA" id="ARBA00022448"/>
    </source>
</evidence>
<dbReference type="Gene3D" id="2.40.170.20">
    <property type="entry name" value="TonB-dependent receptor, beta-barrel domain"/>
    <property type="match status" value="1"/>
</dbReference>
<dbReference type="SUPFAM" id="SSF49464">
    <property type="entry name" value="Carboxypeptidase regulatory domain-like"/>
    <property type="match status" value="1"/>
</dbReference>
<comment type="caution">
    <text evidence="13">The sequence shown here is derived from an EMBL/GenBank/DDBJ whole genome shotgun (WGS) entry which is preliminary data.</text>
</comment>
<keyword evidence="8 13" id="KW-0675">Receptor</keyword>
<keyword evidence="6" id="KW-0798">TonB box</keyword>
<sequence length="890" mass="101067">MNRIFFLLLFFCTSLSYAQTSIKGKVIDRGENKPLFNASVILLTEQDSILKVFTRTNEEGNFNIQPPEKGAYRVLVTYPKFELYSDIINVEDSKIDLHDIKISSRANVLEEVVITQKLPIRIKGDTIEYNAGSFETEKNAKLEDLLRRLPGMTVSSDGTITAQGKTVSKVLIDGEEFFGYDPKIAIRNVRADAIDKVQVYEKKSDEAELTGVDDGVRIKTVNVVLKEEARKGIFGNANATIGTKHLFDAGLFAAKFNRSERIGLTGNWNNMGGGNDSRIRSNASIQGKPEYKNIGVNYDNVFLKKRLSLNSSYNFNNNSATNERTSNVKELFEDKTQETIGSNSSDNDTKNNNVRTQVRFKIDSIQNLDVQLNAGKSDTYTKSTSNRRITINDTTLTNTFDENNSSKGNNDNADFRINYRRRLNNNGRSINVQFNTQLSQSESIGQTKSITNYYKNNALNRADTIDQKRVNEATNNRIGASLNLNEKLLQDLYLTVGYTMNSNVSKSLNRSLNADGLGEYTLLDSLYSKNEENKNFNQGANIQLNYNIKDKLNINLSNTMSYRNQKLIDSYRDINLNRNFWDNNLNMNVNYKLSLNKNLMLSYGTSNRIPTFGQLIALQPQTNPLFVQLGNPDLKKSTENSYNFNFNTFSILRSSSFNINAGITTTHNPIANKRILDSEGVTTSNYENIRDKINWSARVYSGYSKPLFNNLLQFNPNANVSYGNSYDFLNGVLNNSKNYNASAGFGLNKQNSKVIDFNFFTNIGVDRVETLLQPDLNSNSLRANINTDIKYFLPFKFDLVQVINYGYTGKNKVYTKAINQFYMNMELNKKLMSNNLQLSLKAFDIFKTFNTTNRSFDSSKFSESQQQMLTQYFMLGLKWDFNKNLGKKND</sequence>
<dbReference type="Proteomes" id="UP001409291">
    <property type="component" value="Unassembled WGS sequence"/>
</dbReference>
<dbReference type="EMBL" id="JBDJNQ010000002">
    <property type="protein sequence ID" value="MEN5376834.1"/>
    <property type="molecule type" value="Genomic_DNA"/>
</dbReference>
<dbReference type="SUPFAM" id="SSF56935">
    <property type="entry name" value="Porins"/>
    <property type="match status" value="1"/>
</dbReference>
<evidence type="ECO:0000256" key="3">
    <source>
        <dbReference type="ARBA" id="ARBA00022452"/>
    </source>
</evidence>
<evidence type="ECO:0000256" key="7">
    <source>
        <dbReference type="ARBA" id="ARBA00023136"/>
    </source>
</evidence>
<dbReference type="InterPro" id="IPR036942">
    <property type="entry name" value="Beta-barrel_TonB_sf"/>
</dbReference>
<reference evidence="13 14" key="1">
    <citation type="submission" date="2024-04" db="EMBL/GenBank/DDBJ databases">
        <title>WGS of bacteria from Torrens River.</title>
        <authorList>
            <person name="Wyrsch E.R."/>
            <person name="Drigo B."/>
        </authorList>
    </citation>
    <scope>NUCLEOTIDE SEQUENCE [LARGE SCALE GENOMIC DNA]</scope>
    <source>
        <strain evidence="13 14">TWI391</strain>
    </source>
</reference>
<evidence type="ECO:0000256" key="5">
    <source>
        <dbReference type="ARBA" id="ARBA00022729"/>
    </source>
</evidence>
<evidence type="ECO:0000256" key="9">
    <source>
        <dbReference type="ARBA" id="ARBA00023237"/>
    </source>
</evidence>
<accession>A0ABV0BQP3</accession>
<proteinExistence type="predicted"/>
<protein>
    <submittedName>
        <fullName evidence="13">TonB-dependent receptor</fullName>
    </submittedName>
</protein>
<feature type="domain" description="Outer membrane protein beta-barrel" evidence="12">
    <location>
        <begin position="734"/>
        <end position="879"/>
    </location>
</feature>
<dbReference type="Pfam" id="PF14905">
    <property type="entry name" value="OMP_b-brl_3"/>
    <property type="match status" value="1"/>
</dbReference>
<evidence type="ECO:0000259" key="12">
    <source>
        <dbReference type="Pfam" id="PF14905"/>
    </source>
</evidence>
<keyword evidence="9" id="KW-0998">Cell outer membrane</keyword>
<dbReference type="PANTHER" id="PTHR30069:SF29">
    <property type="entry name" value="HEMOGLOBIN AND HEMOGLOBIN-HAPTOGLOBIN-BINDING PROTEIN 1-RELATED"/>
    <property type="match status" value="1"/>
</dbReference>
<keyword evidence="7" id="KW-0472">Membrane</keyword>
<evidence type="ECO:0000256" key="4">
    <source>
        <dbReference type="ARBA" id="ARBA00022692"/>
    </source>
</evidence>